<gene>
    <name evidence="2" type="ORF">V1477_012990</name>
</gene>
<organism evidence="2 3">
    <name type="scientific">Vespula maculifrons</name>
    <name type="common">Eastern yellow jacket</name>
    <name type="synonym">Wasp</name>
    <dbReference type="NCBI Taxonomy" id="7453"/>
    <lineage>
        <taxon>Eukaryota</taxon>
        <taxon>Metazoa</taxon>
        <taxon>Ecdysozoa</taxon>
        <taxon>Arthropoda</taxon>
        <taxon>Hexapoda</taxon>
        <taxon>Insecta</taxon>
        <taxon>Pterygota</taxon>
        <taxon>Neoptera</taxon>
        <taxon>Endopterygota</taxon>
        <taxon>Hymenoptera</taxon>
        <taxon>Apocrita</taxon>
        <taxon>Aculeata</taxon>
        <taxon>Vespoidea</taxon>
        <taxon>Vespidae</taxon>
        <taxon>Vespinae</taxon>
        <taxon>Vespula</taxon>
    </lineage>
</organism>
<evidence type="ECO:0000313" key="2">
    <source>
        <dbReference type="EMBL" id="KAL2736481.1"/>
    </source>
</evidence>
<keyword evidence="3" id="KW-1185">Reference proteome</keyword>
<dbReference type="EMBL" id="JAYRBN010000066">
    <property type="protein sequence ID" value="KAL2736481.1"/>
    <property type="molecule type" value="Genomic_DNA"/>
</dbReference>
<dbReference type="PANTHER" id="PTHR13179:SF8">
    <property type="entry name" value="GATOR COMPLEX PROTEIN DEPDC5"/>
    <property type="match status" value="1"/>
</dbReference>
<reference evidence="2 3" key="1">
    <citation type="journal article" date="2024" name="Ann. Entomol. Soc. Am.">
        <title>Genomic analyses of the southern and eastern yellowjacket wasps (Hymenoptera: Vespidae) reveal evolutionary signatures of social life.</title>
        <authorList>
            <person name="Catto M.A."/>
            <person name="Caine P.B."/>
            <person name="Orr S.E."/>
            <person name="Hunt B.G."/>
            <person name="Goodisman M.A.D."/>
        </authorList>
    </citation>
    <scope>NUCLEOTIDE SEQUENCE [LARGE SCALE GENOMIC DNA]</scope>
    <source>
        <strain evidence="2">232</strain>
        <tissue evidence="2">Head and thorax</tissue>
    </source>
</reference>
<dbReference type="PANTHER" id="PTHR13179">
    <property type="entry name" value="DEP DOMAIN CONTAINING PROTEIN 5"/>
    <property type="match status" value="1"/>
</dbReference>
<dbReference type="SUPFAM" id="SSF46785">
    <property type="entry name" value="Winged helix' DNA-binding domain"/>
    <property type="match status" value="1"/>
</dbReference>
<sequence>MIYFVIVDEIKNVNIRHDSIYMQRLYLEYMIGSECGSDGVLCTGEACSEYRCGCTHVPRHSSSRAKQKYLDIFLILFCDIRSGSKVMDRGRVSPASEAVLPLALEQQQQDHFETNEDSANMELTKLKSNATNAEILEAMKHPQTGVGFLTQHPSLPSQTFVSADAVQWLSNNTEGGVTVESAINTIKGMIQETLICHASGDFSKPFILGFYLYHIVQDKENQKAADYSPPLGPPYKHTHLDIDINNKSDRIEWGHLRYQSVYMIDHSYELVVQWVASSGSIVADLIFIWQRKAQMCGIQMVPIPSDLLALPFTLKSDPLRGPIFIPLDTECLMGNKKYLFEEFREDTYAQRLFLFQEAILRRFGFIPCLIENSEDDHQYVHVTGNAFILVPSTKSIRPRQRTGTNIVRRSTGQKRYPVHPEQPSPHEAYITRHVSGKSKDDYNVDRRMGFLWSWNHMISRKWKSLSTSAGDELFQKKIIQDFKHFCSNGDNRLKKFWDSCWELKEKSCTRLKQ</sequence>
<dbReference type="InterPro" id="IPR036388">
    <property type="entry name" value="WH-like_DNA-bd_sf"/>
</dbReference>
<dbReference type="InterPro" id="IPR045838">
    <property type="entry name" value="DEPDC5_CTD"/>
</dbReference>
<dbReference type="Gene3D" id="1.10.10.10">
    <property type="entry name" value="Winged helix-like DNA-binding domain superfamily/Winged helix DNA-binding domain"/>
    <property type="match status" value="1"/>
</dbReference>
<dbReference type="InterPro" id="IPR027244">
    <property type="entry name" value="IML1"/>
</dbReference>
<accession>A0ABD2BUM2</accession>
<proteinExistence type="predicted"/>
<evidence type="ECO:0000259" key="1">
    <source>
        <dbReference type="Pfam" id="PF19418"/>
    </source>
</evidence>
<dbReference type="Pfam" id="PF19418">
    <property type="entry name" value="DEPDC5_CTD"/>
    <property type="match status" value="1"/>
</dbReference>
<protein>
    <submittedName>
        <fullName evidence="2">DEP domain-containing protein 5</fullName>
    </submittedName>
</protein>
<comment type="caution">
    <text evidence="2">The sequence shown here is derived from an EMBL/GenBank/DDBJ whole genome shotgun (WGS) entry which is preliminary data.</text>
</comment>
<dbReference type="Proteomes" id="UP001607303">
    <property type="component" value="Unassembled WGS sequence"/>
</dbReference>
<name>A0ABD2BUM2_VESMC</name>
<evidence type="ECO:0000313" key="3">
    <source>
        <dbReference type="Proteomes" id="UP001607303"/>
    </source>
</evidence>
<dbReference type="AlphaFoldDB" id="A0ABD2BUM2"/>
<dbReference type="InterPro" id="IPR036390">
    <property type="entry name" value="WH_DNA-bd_sf"/>
</dbReference>
<feature type="domain" description="DEPDC5 C-terminal" evidence="1">
    <location>
        <begin position="224"/>
        <end position="491"/>
    </location>
</feature>